<dbReference type="AlphaFoldDB" id="A0A6A4NXH4"/>
<accession>A0A6A4NXH4</accession>
<comment type="caution">
    <text evidence="1">The sequence shown here is derived from an EMBL/GenBank/DDBJ whole genome shotgun (WGS) entry which is preliminary data.</text>
</comment>
<gene>
    <name evidence="1" type="ORF">Lalb_Chr18g0049781</name>
</gene>
<evidence type="ECO:0000313" key="2">
    <source>
        <dbReference type="Proteomes" id="UP000447434"/>
    </source>
</evidence>
<dbReference type="OrthoDB" id="10532364at2759"/>
<reference evidence="2" key="1">
    <citation type="journal article" date="2020" name="Nat. Commun.">
        <title>Genome sequence of the cluster root forming white lupin.</title>
        <authorList>
            <person name="Hufnagel B."/>
            <person name="Marques A."/>
            <person name="Soriano A."/>
            <person name="Marques L."/>
            <person name="Divol F."/>
            <person name="Doumas P."/>
            <person name="Sallet E."/>
            <person name="Mancinotti D."/>
            <person name="Carrere S."/>
            <person name="Marande W."/>
            <person name="Arribat S."/>
            <person name="Keller J."/>
            <person name="Huneau C."/>
            <person name="Blein T."/>
            <person name="Aime D."/>
            <person name="Laguerre M."/>
            <person name="Taylor J."/>
            <person name="Schubert V."/>
            <person name="Nelson M."/>
            <person name="Geu-Flores F."/>
            <person name="Crespi M."/>
            <person name="Gallardo-Guerrero K."/>
            <person name="Delaux P.-M."/>
            <person name="Salse J."/>
            <person name="Berges H."/>
            <person name="Guyot R."/>
            <person name="Gouzy J."/>
            <person name="Peret B."/>
        </authorList>
    </citation>
    <scope>NUCLEOTIDE SEQUENCE [LARGE SCALE GENOMIC DNA]</scope>
    <source>
        <strain evidence="2">cv. Amiga</strain>
    </source>
</reference>
<keyword evidence="2" id="KW-1185">Reference proteome</keyword>
<organism evidence="1 2">
    <name type="scientific">Lupinus albus</name>
    <name type="common">White lupine</name>
    <name type="synonym">Lupinus termis</name>
    <dbReference type="NCBI Taxonomy" id="3870"/>
    <lineage>
        <taxon>Eukaryota</taxon>
        <taxon>Viridiplantae</taxon>
        <taxon>Streptophyta</taxon>
        <taxon>Embryophyta</taxon>
        <taxon>Tracheophyta</taxon>
        <taxon>Spermatophyta</taxon>
        <taxon>Magnoliopsida</taxon>
        <taxon>eudicotyledons</taxon>
        <taxon>Gunneridae</taxon>
        <taxon>Pentapetalae</taxon>
        <taxon>rosids</taxon>
        <taxon>fabids</taxon>
        <taxon>Fabales</taxon>
        <taxon>Fabaceae</taxon>
        <taxon>Papilionoideae</taxon>
        <taxon>50 kb inversion clade</taxon>
        <taxon>genistoids sensu lato</taxon>
        <taxon>core genistoids</taxon>
        <taxon>Genisteae</taxon>
        <taxon>Lupinus</taxon>
    </lineage>
</organism>
<name>A0A6A4NXH4_LUPAL</name>
<dbReference type="EMBL" id="WOCE01000018">
    <property type="protein sequence ID" value="KAE9594062.1"/>
    <property type="molecule type" value="Genomic_DNA"/>
</dbReference>
<dbReference type="Proteomes" id="UP000447434">
    <property type="component" value="Chromosome 18"/>
</dbReference>
<protein>
    <submittedName>
        <fullName evidence="1">Uncharacterized protein</fullName>
    </submittedName>
</protein>
<proteinExistence type="predicted"/>
<evidence type="ECO:0000313" key="1">
    <source>
        <dbReference type="EMBL" id="KAE9594062.1"/>
    </source>
</evidence>
<sequence length="126" mass="14308">MSIPHAVDEIVTKSFAFKVKVHRTYKRCSFIQVSEDSQLIESLLDIIAPDMVTRTVEKGKAIGGMPKEDEEFECQSLSATANYDLENMAYLTPKKRLTFTIVFDYDQDLALTQMSPTNNAKHIDNE</sequence>